<dbReference type="RefSeq" id="WP_173038623.1">
    <property type="nucleotide sequence ID" value="NZ_AP022870.1"/>
</dbReference>
<evidence type="ECO:0000313" key="2">
    <source>
        <dbReference type="EMBL" id="BCB78866.1"/>
    </source>
</evidence>
<dbReference type="EMBL" id="AP022870">
    <property type="protein sequence ID" value="BCB78866.1"/>
    <property type="molecule type" value="Genomic_DNA"/>
</dbReference>
<feature type="transmembrane region" description="Helical" evidence="1">
    <location>
        <begin position="71"/>
        <end position="96"/>
    </location>
</feature>
<dbReference type="InterPro" id="IPR018723">
    <property type="entry name" value="DUF2254_membrane"/>
</dbReference>
<evidence type="ECO:0008006" key="4">
    <source>
        <dbReference type="Google" id="ProtNLM"/>
    </source>
</evidence>
<reference evidence="2 3" key="1">
    <citation type="submission" date="2020-03" db="EMBL/GenBank/DDBJ databases">
        <title>Whole genome shotgun sequence of Phytohabitans flavus NBRC 107702.</title>
        <authorList>
            <person name="Komaki H."/>
            <person name="Tamura T."/>
        </authorList>
    </citation>
    <scope>NUCLEOTIDE SEQUENCE [LARGE SCALE GENOMIC DNA]</scope>
    <source>
        <strain evidence="2 3">NBRC 107702</strain>
    </source>
</reference>
<protein>
    <recommendedName>
        <fullName evidence="4">DUF2254 domain-containing protein</fullName>
    </recommendedName>
</protein>
<dbReference type="KEGG" id="pfla:Pflav_052760"/>
<keyword evidence="3" id="KW-1185">Reference proteome</keyword>
<feature type="transmembrane region" description="Helical" evidence="1">
    <location>
        <begin position="116"/>
        <end position="136"/>
    </location>
</feature>
<sequence length="426" mass="47180">MSDSIGKPQRYRGVARLWWRAVSDRLRQSLLFVPAVMLIGVLVIGFALDWLDGRLTRLLPQRLAFAPDVAVLLLSTIAGATITTAGVVFSLLVVSLQLASGQFSPRVLRRFWRDRFSHVLIGLLLATFAFCVLALARVNTHEEIAPPYTVLFALLLTVASVIVIVVYLDRIILQQYVGDIMHRVLEETLRLIAELPYGPHIGERRGKPVSPPDPDTLGPSFVVPARINGWVQQISTRSLLATVPAHTVVRVETRVGAYLTLDTPLLTLWPPPPPDQRERIGRLAARSMIVATSRSMQQDIDFGIRQLNDIALRALSDDNDATTAVEAVARLGSLMRPLLLASLPARSVEDDRGRILLTLRDPDHATYVRHAFAQLHVYAARHPQVSDVIADTIRMLQMACEGLPGREAARAELDRQLTITLANLTD</sequence>
<keyword evidence="1" id="KW-1133">Transmembrane helix</keyword>
<dbReference type="Pfam" id="PF10011">
    <property type="entry name" value="DUF2254"/>
    <property type="match status" value="1"/>
</dbReference>
<feature type="transmembrane region" description="Helical" evidence="1">
    <location>
        <begin position="148"/>
        <end position="168"/>
    </location>
</feature>
<accession>A0A6F8XYE6</accession>
<name>A0A6F8XYE6_9ACTN</name>
<feature type="transmembrane region" description="Helical" evidence="1">
    <location>
        <begin position="30"/>
        <end position="51"/>
    </location>
</feature>
<proteinExistence type="predicted"/>
<keyword evidence="1" id="KW-0812">Transmembrane</keyword>
<reference evidence="2 3" key="2">
    <citation type="submission" date="2020-03" db="EMBL/GenBank/DDBJ databases">
        <authorList>
            <person name="Ichikawa N."/>
            <person name="Kimura A."/>
            <person name="Kitahashi Y."/>
            <person name="Uohara A."/>
        </authorList>
    </citation>
    <scope>NUCLEOTIDE SEQUENCE [LARGE SCALE GENOMIC DNA]</scope>
    <source>
        <strain evidence="2 3">NBRC 107702</strain>
    </source>
</reference>
<keyword evidence="1" id="KW-0472">Membrane</keyword>
<evidence type="ECO:0000256" key="1">
    <source>
        <dbReference type="SAM" id="Phobius"/>
    </source>
</evidence>
<gene>
    <name evidence="2" type="ORF">Pflav_052760</name>
</gene>
<dbReference type="Proteomes" id="UP000502508">
    <property type="component" value="Chromosome"/>
</dbReference>
<dbReference type="AlphaFoldDB" id="A0A6F8XYE6"/>
<evidence type="ECO:0000313" key="3">
    <source>
        <dbReference type="Proteomes" id="UP000502508"/>
    </source>
</evidence>
<organism evidence="2 3">
    <name type="scientific">Phytohabitans flavus</name>
    <dbReference type="NCBI Taxonomy" id="1076124"/>
    <lineage>
        <taxon>Bacteria</taxon>
        <taxon>Bacillati</taxon>
        <taxon>Actinomycetota</taxon>
        <taxon>Actinomycetes</taxon>
        <taxon>Micromonosporales</taxon>
        <taxon>Micromonosporaceae</taxon>
    </lineage>
</organism>